<protein>
    <submittedName>
        <fullName evidence="1">Transcriptional regulator</fullName>
    </submittedName>
</protein>
<feature type="non-terminal residue" evidence="1">
    <location>
        <position position="1"/>
    </location>
</feature>
<evidence type="ECO:0000313" key="2">
    <source>
        <dbReference type="Proteomes" id="UP000597978"/>
    </source>
</evidence>
<comment type="caution">
    <text evidence="1">The sequence shown here is derived from an EMBL/GenBank/DDBJ whole genome shotgun (WGS) entry which is preliminary data.</text>
</comment>
<accession>A0A8H8ZAS4</accession>
<reference evidence="1" key="1">
    <citation type="submission" date="2018-08" db="EMBL/GenBank/DDBJ databases">
        <authorList>
            <consortium name="PulseNet: The National Subtyping Network for Foodborne Disease Surveillance"/>
            <person name="Tarr C.L."/>
            <person name="Trees E."/>
            <person name="Katz L.S."/>
            <person name="Carleton-Romer H.A."/>
            <person name="Stroika S."/>
            <person name="Kucerova Z."/>
            <person name="Roache K.F."/>
            <person name="Sabol A.L."/>
            <person name="Besser J."/>
            <person name="Gerner-Smidt P."/>
        </authorList>
    </citation>
    <scope>NUCLEOTIDE SEQUENCE</scope>
    <source>
        <strain evidence="1">PNUSAE011576</strain>
    </source>
</reference>
<evidence type="ECO:0000313" key="1">
    <source>
        <dbReference type="EMBL" id="EFY4993402.1"/>
    </source>
</evidence>
<organism evidence="1 2">
    <name type="scientific">Shigella flexneri</name>
    <dbReference type="NCBI Taxonomy" id="623"/>
    <lineage>
        <taxon>Bacteria</taxon>
        <taxon>Pseudomonadati</taxon>
        <taxon>Pseudomonadota</taxon>
        <taxon>Gammaproteobacteria</taxon>
        <taxon>Enterobacterales</taxon>
        <taxon>Enterobacteriaceae</taxon>
        <taxon>Shigella</taxon>
    </lineage>
</organism>
<name>A0A8H8ZAS4_SHIFL</name>
<proteinExistence type="predicted"/>
<gene>
    <name evidence="1" type="ORF">C0786_003678</name>
</gene>
<dbReference type="AlphaFoldDB" id="A0A8H8ZAS4"/>
<dbReference type="EMBL" id="AAVAGS010000144">
    <property type="protein sequence ID" value="EFY4993402.1"/>
    <property type="molecule type" value="Genomic_DNA"/>
</dbReference>
<dbReference type="Proteomes" id="UP000597978">
    <property type="component" value="Unassembled WGS sequence"/>
</dbReference>
<sequence length="25" mass="2679">EARFSGMVKTALTLAVTTTLKELTP</sequence>